<evidence type="ECO:0000313" key="5">
    <source>
        <dbReference type="EMBL" id="KAF1962345.1"/>
    </source>
</evidence>
<evidence type="ECO:0000256" key="3">
    <source>
        <dbReference type="SAM" id="MobiDB-lite"/>
    </source>
</evidence>
<evidence type="ECO:0000259" key="4">
    <source>
        <dbReference type="Pfam" id="PF08614"/>
    </source>
</evidence>
<comment type="similarity">
    <text evidence="1">Belongs to the ATG16 family.</text>
</comment>
<evidence type="ECO:0000256" key="2">
    <source>
        <dbReference type="SAM" id="Coils"/>
    </source>
</evidence>
<feature type="coiled-coil region" evidence="2">
    <location>
        <begin position="76"/>
        <end position="110"/>
    </location>
</feature>
<dbReference type="EMBL" id="ML976979">
    <property type="protein sequence ID" value="KAF1962345.1"/>
    <property type="molecule type" value="Genomic_DNA"/>
</dbReference>
<protein>
    <submittedName>
        <fullName evidence="5">Autophagy protein 16</fullName>
    </submittedName>
</protein>
<dbReference type="Proteomes" id="UP000800035">
    <property type="component" value="Unassembled WGS sequence"/>
</dbReference>
<name>A0A6A5UBP8_9PLEO</name>
<evidence type="ECO:0000313" key="6">
    <source>
        <dbReference type="Proteomes" id="UP000800035"/>
    </source>
</evidence>
<dbReference type="Pfam" id="PF08614">
    <property type="entry name" value="ATG16"/>
    <property type="match status" value="1"/>
</dbReference>
<proteinExistence type="inferred from homology"/>
<feature type="coiled-coil region" evidence="2">
    <location>
        <begin position="146"/>
        <end position="187"/>
    </location>
</feature>
<feature type="region of interest" description="Disordered" evidence="3">
    <location>
        <begin position="36"/>
        <end position="75"/>
    </location>
</feature>
<dbReference type="InterPro" id="IPR013923">
    <property type="entry name" value="Autophagy-rel_prot_16_dom"/>
</dbReference>
<organism evidence="5 6">
    <name type="scientific">Byssothecium circinans</name>
    <dbReference type="NCBI Taxonomy" id="147558"/>
    <lineage>
        <taxon>Eukaryota</taxon>
        <taxon>Fungi</taxon>
        <taxon>Dikarya</taxon>
        <taxon>Ascomycota</taxon>
        <taxon>Pezizomycotina</taxon>
        <taxon>Dothideomycetes</taxon>
        <taxon>Pleosporomycetidae</taxon>
        <taxon>Pleosporales</taxon>
        <taxon>Massarineae</taxon>
        <taxon>Massarinaceae</taxon>
        <taxon>Byssothecium</taxon>
    </lineage>
</organism>
<dbReference type="OrthoDB" id="8949486at2759"/>
<sequence>MTTPLADYLSALEARDAREKAHENYINAFTKLADRTAAQAKQNKSTPSQPDPEPASSTKSLRGKSAAIEPSAPSSLAQIRAELATTQKTRGDLETKLSAATAELSAYKQTDAEQKKRIAILESSKTRLERRMKDRVDELKGKGRFVEDVQDEMVALTLQLNMAEQEKEKLRKENEELTKRWVRKMEEEAARMNDQMGWQDKRKK</sequence>
<dbReference type="AlphaFoldDB" id="A0A6A5UBP8"/>
<dbReference type="CDD" id="cd22887">
    <property type="entry name" value="Atg16_CCD"/>
    <property type="match status" value="1"/>
</dbReference>
<gene>
    <name evidence="5" type="ORF">CC80DRAFT_435282</name>
</gene>
<keyword evidence="2" id="KW-0175">Coiled coil</keyword>
<keyword evidence="6" id="KW-1185">Reference proteome</keyword>
<dbReference type="Gene3D" id="1.20.5.170">
    <property type="match status" value="1"/>
</dbReference>
<evidence type="ECO:0000256" key="1">
    <source>
        <dbReference type="ARBA" id="ARBA00005331"/>
    </source>
</evidence>
<feature type="domain" description="Autophagy-related protein 16" evidence="4">
    <location>
        <begin position="7"/>
        <end position="193"/>
    </location>
</feature>
<accession>A0A6A5UBP8</accession>
<feature type="compositionally biased region" description="Polar residues" evidence="3">
    <location>
        <begin position="39"/>
        <end position="48"/>
    </location>
</feature>
<reference evidence="5" key="1">
    <citation type="journal article" date="2020" name="Stud. Mycol.">
        <title>101 Dothideomycetes genomes: a test case for predicting lifestyles and emergence of pathogens.</title>
        <authorList>
            <person name="Haridas S."/>
            <person name="Albert R."/>
            <person name="Binder M."/>
            <person name="Bloem J."/>
            <person name="Labutti K."/>
            <person name="Salamov A."/>
            <person name="Andreopoulos B."/>
            <person name="Baker S."/>
            <person name="Barry K."/>
            <person name="Bills G."/>
            <person name="Bluhm B."/>
            <person name="Cannon C."/>
            <person name="Castanera R."/>
            <person name="Culley D."/>
            <person name="Daum C."/>
            <person name="Ezra D."/>
            <person name="Gonzalez J."/>
            <person name="Henrissat B."/>
            <person name="Kuo A."/>
            <person name="Liang C."/>
            <person name="Lipzen A."/>
            <person name="Lutzoni F."/>
            <person name="Magnuson J."/>
            <person name="Mondo S."/>
            <person name="Nolan M."/>
            <person name="Ohm R."/>
            <person name="Pangilinan J."/>
            <person name="Park H.-J."/>
            <person name="Ramirez L."/>
            <person name="Alfaro M."/>
            <person name="Sun H."/>
            <person name="Tritt A."/>
            <person name="Yoshinaga Y."/>
            <person name="Zwiers L.-H."/>
            <person name="Turgeon B."/>
            <person name="Goodwin S."/>
            <person name="Spatafora J."/>
            <person name="Crous P."/>
            <person name="Grigoriev I."/>
        </authorList>
    </citation>
    <scope>NUCLEOTIDE SEQUENCE</scope>
    <source>
        <strain evidence="5">CBS 675.92</strain>
    </source>
</reference>